<evidence type="ECO:0000256" key="2">
    <source>
        <dbReference type="ARBA" id="ARBA00022723"/>
    </source>
</evidence>
<dbReference type="AlphaFoldDB" id="A0A9P9L600"/>
<dbReference type="CDD" id="cd12148">
    <property type="entry name" value="fungal_TF_MHR"/>
    <property type="match status" value="1"/>
</dbReference>
<proteinExistence type="predicted"/>
<dbReference type="InterPro" id="IPR001138">
    <property type="entry name" value="Zn2Cys6_DnaBD"/>
</dbReference>
<dbReference type="GO" id="GO:0008270">
    <property type="term" value="F:zinc ion binding"/>
    <property type="evidence" value="ECO:0007669"/>
    <property type="project" value="InterPro"/>
</dbReference>
<name>A0A9P9L600_FUSSL</name>
<dbReference type="SMART" id="SM00906">
    <property type="entry name" value="Fungal_trans"/>
    <property type="match status" value="1"/>
</dbReference>
<dbReference type="GO" id="GO:0003677">
    <property type="term" value="F:DNA binding"/>
    <property type="evidence" value="ECO:0007669"/>
    <property type="project" value="InterPro"/>
</dbReference>
<evidence type="ECO:0000313" key="7">
    <source>
        <dbReference type="Proteomes" id="UP000736672"/>
    </source>
</evidence>
<dbReference type="Pfam" id="PF04082">
    <property type="entry name" value="Fungal_trans"/>
    <property type="match status" value="1"/>
</dbReference>
<dbReference type="InterPro" id="IPR050613">
    <property type="entry name" value="Sec_Metabolite_Reg"/>
</dbReference>
<organism evidence="6 7">
    <name type="scientific">Fusarium solani</name>
    <name type="common">Filamentous fungus</name>
    <dbReference type="NCBI Taxonomy" id="169388"/>
    <lineage>
        <taxon>Eukaryota</taxon>
        <taxon>Fungi</taxon>
        <taxon>Dikarya</taxon>
        <taxon>Ascomycota</taxon>
        <taxon>Pezizomycotina</taxon>
        <taxon>Sordariomycetes</taxon>
        <taxon>Hypocreomycetidae</taxon>
        <taxon>Hypocreales</taxon>
        <taxon>Nectriaceae</taxon>
        <taxon>Fusarium</taxon>
        <taxon>Fusarium solani species complex</taxon>
    </lineage>
</organism>
<dbReference type="OrthoDB" id="3989227at2759"/>
<feature type="compositionally biased region" description="Low complexity" evidence="4">
    <location>
        <begin position="119"/>
        <end position="138"/>
    </location>
</feature>
<dbReference type="EMBL" id="JAGTJS010000001">
    <property type="protein sequence ID" value="KAH7274816.1"/>
    <property type="molecule type" value="Genomic_DNA"/>
</dbReference>
<comment type="subcellular location">
    <subcellularLocation>
        <location evidence="1">Nucleus</location>
    </subcellularLocation>
</comment>
<evidence type="ECO:0000256" key="1">
    <source>
        <dbReference type="ARBA" id="ARBA00004123"/>
    </source>
</evidence>
<dbReference type="PROSITE" id="PS00463">
    <property type="entry name" value="ZN2_CY6_FUNGAL_1"/>
    <property type="match status" value="1"/>
</dbReference>
<evidence type="ECO:0000313" key="6">
    <source>
        <dbReference type="EMBL" id="KAH7274816.1"/>
    </source>
</evidence>
<feature type="region of interest" description="Disordered" evidence="4">
    <location>
        <begin position="1"/>
        <end position="30"/>
    </location>
</feature>
<dbReference type="Pfam" id="PF00172">
    <property type="entry name" value="Zn_clus"/>
    <property type="match status" value="1"/>
</dbReference>
<comment type="caution">
    <text evidence="6">The sequence shown here is derived from an EMBL/GenBank/DDBJ whole genome shotgun (WGS) entry which is preliminary data.</text>
</comment>
<keyword evidence="2" id="KW-0479">Metal-binding</keyword>
<evidence type="ECO:0000259" key="5">
    <source>
        <dbReference type="PROSITE" id="PS50048"/>
    </source>
</evidence>
<dbReference type="SUPFAM" id="SSF57701">
    <property type="entry name" value="Zn2/Cys6 DNA-binding domain"/>
    <property type="match status" value="1"/>
</dbReference>
<reference evidence="6" key="1">
    <citation type="journal article" date="2021" name="Nat. Commun.">
        <title>Genetic determinants of endophytism in the Arabidopsis root mycobiome.</title>
        <authorList>
            <person name="Mesny F."/>
            <person name="Miyauchi S."/>
            <person name="Thiergart T."/>
            <person name="Pickel B."/>
            <person name="Atanasova L."/>
            <person name="Karlsson M."/>
            <person name="Huettel B."/>
            <person name="Barry K.W."/>
            <person name="Haridas S."/>
            <person name="Chen C."/>
            <person name="Bauer D."/>
            <person name="Andreopoulos W."/>
            <person name="Pangilinan J."/>
            <person name="LaButti K."/>
            <person name="Riley R."/>
            <person name="Lipzen A."/>
            <person name="Clum A."/>
            <person name="Drula E."/>
            <person name="Henrissat B."/>
            <person name="Kohler A."/>
            <person name="Grigoriev I.V."/>
            <person name="Martin F.M."/>
            <person name="Hacquard S."/>
        </authorList>
    </citation>
    <scope>NUCLEOTIDE SEQUENCE</scope>
    <source>
        <strain evidence="6">FSSC 5 MPI-SDFR-AT-0091</strain>
    </source>
</reference>
<feature type="region of interest" description="Disordered" evidence="4">
    <location>
        <begin position="116"/>
        <end position="161"/>
    </location>
</feature>
<evidence type="ECO:0000256" key="4">
    <source>
        <dbReference type="SAM" id="MobiDB-lite"/>
    </source>
</evidence>
<dbReference type="InterPro" id="IPR007219">
    <property type="entry name" value="XnlR_reg_dom"/>
</dbReference>
<feature type="domain" description="Zn(2)-C6 fungal-type" evidence="5">
    <location>
        <begin position="35"/>
        <end position="64"/>
    </location>
</feature>
<dbReference type="PANTHER" id="PTHR31001:SF50">
    <property type="entry name" value="ZN(II)2CYS6 TRANSCRIPTION FACTOR (EUROFUNG)"/>
    <property type="match status" value="1"/>
</dbReference>
<feature type="compositionally biased region" description="Low complexity" evidence="4">
    <location>
        <begin position="9"/>
        <end position="25"/>
    </location>
</feature>
<protein>
    <submittedName>
        <fullName evidence="6">Fungal-specific transcription factor domain-containing protein</fullName>
    </submittedName>
</protein>
<keyword evidence="3" id="KW-0539">Nucleus</keyword>
<dbReference type="Gene3D" id="4.10.240.10">
    <property type="entry name" value="Zn(2)-C6 fungal-type DNA-binding domain"/>
    <property type="match status" value="1"/>
</dbReference>
<dbReference type="InterPro" id="IPR036864">
    <property type="entry name" value="Zn2-C6_fun-type_DNA-bd_sf"/>
</dbReference>
<evidence type="ECO:0000256" key="3">
    <source>
        <dbReference type="ARBA" id="ARBA00023242"/>
    </source>
</evidence>
<dbReference type="GO" id="GO:0000981">
    <property type="term" value="F:DNA-binding transcription factor activity, RNA polymerase II-specific"/>
    <property type="evidence" value="ECO:0007669"/>
    <property type="project" value="InterPro"/>
</dbReference>
<dbReference type="CDD" id="cd00067">
    <property type="entry name" value="GAL4"/>
    <property type="match status" value="1"/>
</dbReference>
<sequence length="836" mass="93150">MSSAPPPNYLASASASAAEKNASSAVPARTAKLRSCVVCRSRKVRCDKLSPCSNCRRAGIPCVVPSNDRPPRWARRLERVADASAQEGAHGAEPAGEQVMERLRNLEDLVKELRGQLEQASAGASPAGSGSAQGNSPSDGRRDASSPSTSTTSDVQKHFGRMVLQDGSRARYVASGFWSRISDELDGLKMDTRGLPSDGDESSDDDLPSTAPSTRELERAPSERHAFLFRHNLTGTAPEVADLRPLPSQIPFLLDIFSENVNIVARIVHMPTIRKMIRETRSSGSSLSPANEALMFSIYYAAVTSMEEDDVAINFGSTKAELNLKYRLGLEHALANADFLNDPNIVLVQAFAIFLMLVRRHDSPRYVWMMTGLLIRMAQALGLHRDGSRFPHLTPFEVEQRRRLWWMICVIDVRASEDQGTEFTISRDSFDTKMPLNINDEDLDPDTKEIPPARESLTDMSFALAMLELSDVSKQIMASTINGVGLGLDEQTRLLDEVCERVEHGYFQFSVERGDVLHWVGLTCLRLMRSKLILLIYLPTLFASPDERFSEEVRDKLLVAAIEVAEYNHALNSEQKCRQWRWIYQTYTHWYAIVYLMIEICRRKWSPVIERAWVDLHSSWLIPSQRNMSKHSRVWVPLRKLMAKARRQREMELAEIQANEVPIELLEQRDSQVPSPASSGPLSTGNGEEPFLEYWRKLVTGSLDPNRQPSVPLAGGSGFEAPSITQGIDALHDNPPLSNHDIWQSSNTDPVSAGAQPGHPIGPVGLHPSSNMEFQSEIGGQPTGDVDSPWMWMTTDGNSVSFADMDVAMEVDDVNWNSWLQSAVGMELNLNQMEPA</sequence>
<keyword evidence="7" id="KW-1185">Reference proteome</keyword>
<feature type="region of interest" description="Disordered" evidence="4">
    <location>
        <begin position="189"/>
        <end position="222"/>
    </location>
</feature>
<dbReference type="PROSITE" id="PS50048">
    <property type="entry name" value="ZN2_CY6_FUNGAL_2"/>
    <property type="match status" value="1"/>
</dbReference>
<dbReference type="PANTHER" id="PTHR31001">
    <property type="entry name" value="UNCHARACTERIZED TRANSCRIPTIONAL REGULATORY PROTEIN"/>
    <property type="match status" value="1"/>
</dbReference>
<accession>A0A9P9L600</accession>
<feature type="compositionally biased region" description="Acidic residues" evidence="4">
    <location>
        <begin position="198"/>
        <end position="207"/>
    </location>
</feature>
<gene>
    <name evidence="6" type="ORF">B0J15DRAFT_411733</name>
</gene>
<dbReference type="GO" id="GO:0006351">
    <property type="term" value="P:DNA-templated transcription"/>
    <property type="evidence" value="ECO:0007669"/>
    <property type="project" value="InterPro"/>
</dbReference>
<dbReference type="SMART" id="SM00066">
    <property type="entry name" value="GAL4"/>
    <property type="match status" value="1"/>
</dbReference>
<dbReference type="GO" id="GO:0005634">
    <property type="term" value="C:nucleus"/>
    <property type="evidence" value="ECO:0007669"/>
    <property type="project" value="UniProtKB-SubCell"/>
</dbReference>
<dbReference type="Proteomes" id="UP000736672">
    <property type="component" value="Unassembled WGS sequence"/>
</dbReference>